<dbReference type="EMBL" id="HACA01009119">
    <property type="protein sequence ID" value="CDW26480.1"/>
    <property type="molecule type" value="Transcribed_RNA"/>
</dbReference>
<reference evidence="1" key="1">
    <citation type="submission" date="2014-05" db="EMBL/GenBank/DDBJ databases">
        <authorList>
            <person name="Chronopoulou M."/>
        </authorList>
    </citation>
    <scope>NUCLEOTIDE SEQUENCE</scope>
    <source>
        <tissue evidence="1">Whole organism</tissue>
    </source>
</reference>
<evidence type="ECO:0000313" key="1">
    <source>
        <dbReference type="EMBL" id="CDW26480.1"/>
    </source>
</evidence>
<dbReference type="AlphaFoldDB" id="A0A0K2TL04"/>
<name>A0A0K2TL04_LEPSM</name>
<organism evidence="1">
    <name type="scientific">Lepeophtheirus salmonis</name>
    <name type="common">Salmon louse</name>
    <name type="synonym">Caligus salmonis</name>
    <dbReference type="NCBI Taxonomy" id="72036"/>
    <lineage>
        <taxon>Eukaryota</taxon>
        <taxon>Metazoa</taxon>
        <taxon>Ecdysozoa</taxon>
        <taxon>Arthropoda</taxon>
        <taxon>Crustacea</taxon>
        <taxon>Multicrustacea</taxon>
        <taxon>Hexanauplia</taxon>
        <taxon>Copepoda</taxon>
        <taxon>Siphonostomatoida</taxon>
        <taxon>Caligidae</taxon>
        <taxon>Lepeophtheirus</taxon>
    </lineage>
</organism>
<sequence length="73" mass="8101">MLKVGTPTILCSEEKHFRVDWVSNISNKTLIIFKTKHSASVIILGVVASNSKKRPRFLSATKKKSIQSITSIS</sequence>
<proteinExistence type="predicted"/>
<accession>A0A0K2TL04</accession>
<protein>
    <submittedName>
        <fullName evidence="1">Uncharacterized protein</fullName>
    </submittedName>
</protein>